<keyword evidence="2" id="KW-1185">Reference proteome</keyword>
<dbReference type="Proteomes" id="UP000002058">
    <property type="component" value="Unassembled WGS sequence"/>
</dbReference>
<dbReference type="VEuPathDB" id="FungiDB:UREG_07474"/>
<accession>C4JZ73</accession>
<proteinExistence type="predicted"/>
<name>C4JZ73_UNCRE</name>
<dbReference type="AlphaFoldDB" id="C4JZ73"/>
<organism evidence="1 2">
    <name type="scientific">Uncinocarpus reesii (strain UAMH 1704)</name>
    <dbReference type="NCBI Taxonomy" id="336963"/>
    <lineage>
        <taxon>Eukaryota</taxon>
        <taxon>Fungi</taxon>
        <taxon>Dikarya</taxon>
        <taxon>Ascomycota</taxon>
        <taxon>Pezizomycotina</taxon>
        <taxon>Eurotiomycetes</taxon>
        <taxon>Eurotiomycetidae</taxon>
        <taxon>Onygenales</taxon>
        <taxon>Onygenaceae</taxon>
        <taxon>Uncinocarpus</taxon>
    </lineage>
</organism>
<gene>
    <name evidence="1" type="ORF">UREG_07474</name>
</gene>
<dbReference type="GeneID" id="8439942"/>
<sequence>MLRTRSRPSRKTTCMAFENAGGILENGELKIPAISSPGTEKSSEYSGRDEMPTYYIHPHYHECSSALFYLSIGAKNYEFRQTNKYRSPTTQPQDSSWFFPCDGARIRIISET</sequence>
<dbReference type="InParanoid" id="C4JZ73"/>
<dbReference type="KEGG" id="ure:UREG_07474"/>
<reference evidence="2" key="1">
    <citation type="journal article" date="2009" name="Genome Res.">
        <title>Comparative genomic analyses of the human fungal pathogens Coccidioides and their relatives.</title>
        <authorList>
            <person name="Sharpton T.J."/>
            <person name="Stajich J.E."/>
            <person name="Rounsley S.D."/>
            <person name="Gardner M.J."/>
            <person name="Wortman J.R."/>
            <person name="Jordar V.S."/>
            <person name="Maiti R."/>
            <person name="Kodira C.D."/>
            <person name="Neafsey D.E."/>
            <person name="Zeng Q."/>
            <person name="Hung C.-Y."/>
            <person name="McMahan C."/>
            <person name="Muszewska A."/>
            <person name="Grynberg M."/>
            <person name="Mandel M.A."/>
            <person name="Kellner E.M."/>
            <person name="Barker B.M."/>
            <person name="Galgiani J.N."/>
            <person name="Orbach M.J."/>
            <person name="Kirkland T.N."/>
            <person name="Cole G.T."/>
            <person name="Henn M.R."/>
            <person name="Birren B.W."/>
            <person name="Taylor J.W."/>
        </authorList>
    </citation>
    <scope>NUCLEOTIDE SEQUENCE [LARGE SCALE GENOMIC DNA]</scope>
    <source>
        <strain evidence="2">UAMH 1704</strain>
    </source>
</reference>
<evidence type="ECO:0000313" key="1">
    <source>
        <dbReference type="EMBL" id="EEP82609.1"/>
    </source>
</evidence>
<protein>
    <submittedName>
        <fullName evidence="1">Uncharacterized protein</fullName>
    </submittedName>
</protein>
<dbReference type="RefSeq" id="XP_002582701.1">
    <property type="nucleotide sequence ID" value="XM_002582655.1"/>
</dbReference>
<evidence type="ECO:0000313" key="2">
    <source>
        <dbReference type="Proteomes" id="UP000002058"/>
    </source>
</evidence>
<dbReference type="HOGENOM" id="CLU_2147747_0_0_1"/>
<dbReference type="EMBL" id="CH476619">
    <property type="protein sequence ID" value="EEP82609.1"/>
    <property type="molecule type" value="Genomic_DNA"/>
</dbReference>